<feature type="non-terminal residue" evidence="2">
    <location>
        <position position="1"/>
    </location>
</feature>
<sequence>ERERERRRGGRRGREGERRGRGDKKDPSVRRVWEEPPPPSLRRAVQGPPIANAKAQNWTEAVPTSQQLRPNEIGGPSPMARCQRPLRALQGPGLPQTAETHKKDRHPAALFGRSAESLGADHARGTLRPVATSGCAGREGLAGH</sequence>
<feature type="region of interest" description="Disordered" evidence="1">
    <location>
        <begin position="115"/>
        <end position="144"/>
    </location>
</feature>
<gene>
    <name evidence="2" type="ORF">TSPGSL018_30338</name>
</gene>
<feature type="compositionally biased region" description="Basic and acidic residues" evidence="1">
    <location>
        <begin position="1"/>
        <end position="34"/>
    </location>
</feature>
<name>A0A061RIR7_9CHLO</name>
<dbReference type="EMBL" id="GBEZ01013098">
    <property type="protein sequence ID" value="JAC72857.1"/>
    <property type="molecule type" value="Transcribed_RNA"/>
</dbReference>
<proteinExistence type="predicted"/>
<accession>A0A061RIR7</accession>
<protein>
    <submittedName>
        <fullName evidence="2">Uncharacterized protein</fullName>
    </submittedName>
</protein>
<organism evidence="2">
    <name type="scientific">Tetraselmis sp. GSL018</name>
    <dbReference type="NCBI Taxonomy" id="582737"/>
    <lineage>
        <taxon>Eukaryota</taxon>
        <taxon>Viridiplantae</taxon>
        <taxon>Chlorophyta</taxon>
        <taxon>core chlorophytes</taxon>
        <taxon>Chlorodendrophyceae</taxon>
        <taxon>Chlorodendrales</taxon>
        <taxon>Chlorodendraceae</taxon>
        <taxon>Tetraselmis</taxon>
    </lineage>
</organism>
<evidence type="ECO:0000256" key="1">
    <source>
        <dbReference type="SAM" id="MobiDB-lite"/>
    </source>
</evidence>
<dbReference type="AlphaFoldDB" id="A0A061RIR7"/>
<feature type="compositionally biased region" description="Polar residues" evidence="1">
    <location>
        <begin position="54"/>
        <end position="69"/>
    </location>
</feature>
<reference evidence="2" key="1">
    <citation type="submission" date="2014-05" db="EMBL/GenBank/DDBJ databases">
        <title>The transcriptome of the halophilic microalga Tetraselmis sp. GSL018 isolated from the Great Salt Lake, Utah.</title>
        <authorList>
            <person name="Jinkerson R.E."/>
            <person name="D'Adamo S."/>
            <person name="Posewitz M.C."/>
        </authorList>
    </citation>
    <scope>NUCLEOTIDE SEQUENCE</scope>
    <source>
        <strain evidence="2">GSL018</strain>
    </source>
</reference>
<evidence type="ECO:0000313" key="2">
    <source>
        <dbReference type="EMBL" id="JAC72857.1"/>
    </source>
</evidence>
<feature type="region of interest" description="Disordered" evidence="1">
    <location>
        <begin position="1"/>
        <end position="81"/>
    </location>
</feature>